<evidence type="ECO:0000256" key="7">
    <source>
        <dbReference type="ARBA" id="ARBA00023136"/>
    </source>
</evidence>
<comment type="similarity">
    <text evidence="2">Belongs to the binding-protein-dependent transport system permease family. FecCD subfamily.</text>
</comment>
<proteinExistence type="inferred from homology"/>
<evidence type="ECO:0000313" key="9">
    <source>
        <dbReference type="EMBL" id="EAR07879.1"/>
    </source>
</evidence>
<dbReference type="Pfam" id="PF01032">
    <property type="entry name" value="FecCD"/>
    <property type="match status" value="1"/>
</dbReference>
<dbReference type="CDD" id="cd06550">
    <property type="entry name" value="TM_ABC_iron-siderophores_like"/>
    <property type="match status" value="1"/>
</dbReference>
<evidence type="ECO:0000256" key="2">
    <source>
        <dbReference type="ARBA" id="ARBA00007935"/>
    </source>
</evidence>
<dbReference type="InterPro" id="IPR037294">
    <property type="entry name" value="ABC_BtuC-like"/>
</dbReference>
<comment type="subcellular location">
    <subcellularLocation>
        <location evidence="1">Cell membrane</location>
        <topology evidence="1">Multi-pass membrane protein</topology>
    </subcellularLocation>
</comment>
<dbReference type="FunFam" id="1.10.3470.10:FF:000001">
    <property type="entry name" value="Vitamin B12 ABC transporter permease BtuC"/>
    <property type="match status" value="1"/>
</dbReference>
<keyword evidence="7 8" id="KW-0472">Membrane</keyword>
<organism evidence="9 10">
    <name type="scientific">Reinekea blandensis MED297</name>
    <dbReference type="NCBI Taxonomy" id="314283"/>
    <lineage>
        <taxon>Bacteria</taxon>
        <taxon>Pseudomonadati</taxon>
        <taxon>Pseudomonadota</taxon>
        <taxon>Gammaproteobacteria</taxon>
        <taxon>Oceanospirillales</taxon>
        <taxon>Saccharospirillaceae</taxon>
        <taxon>Reinekea</taxon>
    </lineage>
</organism>
<evidence type="ECO:0000256" key="8">
    <source>
        <dbReference type="SAM" id="Phobius"/>
    </source>
</evidence>
<dbReference type="GO" id="GO:0033214">
    <property type="term" value="P:siderophore-iron import into cell"/>
    <property type="evidence" value="ECO:0007669"/>
    <property type="project" value="TreeGrafter"/>
</dbReference>
<feature type="transmembrane region" description="Helical" evidence="8">
    <location>
        <begin position="278"/>
        <end position="300"/>
    </location>
</feature>
<protein>
    <submittedName>
        <fullName evidence="9">Iron(III) dicitrate transport system permease protein</fullName>
    </submittedName>
</protein>
<evidence type="ECO:0000256" key="1">
    <source>
        <dbReference type="ARBA" id="ARBA00004651"/>
    </source>
</evidence>
<feature type="transmembrane region" description="Helical" evidence="8">
    <location>
        <begin position="200"/>
        <end position="220"/>
    </location>
</feature>
<keyword evidence="10" id="KW-1185">Reference proteome</keyword>
<dbReference type="Gene3D" id="1.10.3470.10">
    <property type="entry name" value="ABC transporter involved in vitamin B12 uptake, BtuC"/>
    <property type="match status" value="1"/>
</dbReference>
<dbReference type="EMBL" id="AAOE01000030">
    <property type="protein sequence ID" value="EAR07879.1"/>
    <property type="molecule type" value="Genomic_DNA"/>
</dbReference>
<feature type="transmembrane region" description="Helical" evidence="8">
    <location>
        <begin position="241"/>
        <end position="266"/>
    </location>
</feature>
<dbReference type="GO" id="GO:0005886">
    <property type="term" value="C:plasma membrane"/>
    <property type="evidence" value="ECO:0007669"/>
    <property type="project" value="UniProtKB-SubCell"/>
</dbReference>
<feature type="transmembrane region" description="Helical" evidence="8">
    <location>
        <begin position="7"/>
        <end position="27"/>
    </location>
</feature>
<sequence length="332" mass="34589">MNRTQAYSASGLLMGLGIVLVAMVWHLSVGAKSLPFGTVLEAFLHFDEGQFNHIIVRDLRLPRALIAALVGASLAVAGALMQGVTRNPLADPALLGLMAGASLAAVLALSVFDLQSQTLLPVIAAVGALLAAILVWTVASRAPGGATPLSLTLSGAALSAFFAAIISVLHLLDQQTFDALRGWLVGSVAGRDLSELIWSLPWMLIGLAAAIVLAPSVTALSMGDEQAAGLGIPITRRKAQLLLCVVVLTASSVAMAGPLGFIGLVIPHLVRLFIGSDYRWIIPYSALFGAAYLLGVDVIARLVVRPQEIATGLITAMLGAPLLIYLVRSRLN</sequence>
<dbReference type="SUPFAM" id="SSF81345">
    <property type="entry name" value="ABC transporter involved in vitamin B12 uptake, BtuC"/>
    <property type="match status" value="1"/>
</dbReference>
<keyword evidence="6 8" id="KW-1133">Transmembrane helix</keyword>
<keyword evidence="3" id="KW-0813">Transport</keyword>
<dbReference type="RefSeq" id="WP_008045897.1">
    <property type="nucleotide sequence ID" value="NZ_CH724152.1"/>
</dbReference>
<feature type="transmembrane region" description="Helical" evidence="8">
    <location>
        <begin position="309"/>
        <end position="327"/>
    </location>
</feature>
<keyword evidence="4" id="KW-1003">Cell membrane</keyword>
<reference evidence="9 10" key="1">
    <citation type="submission" date="2006-02" db="EMBL/GenBank/DDBJ databases">
        <authorList>
            <person name="Pinhassi J."/>
            <person name="Pedros-Alio C."/>
            <person name="Ferriera S."/>
            <person name="Johnson J."/>
            <person name="Kravitz S."/>
            <person name="Halpern A."/>
            <person name="Remington K."/>
            <person name="Beeson K."/>
            <person name="Tran B."/>
            <person name="Rogers Y.-H."/>
            <person name="Friedman R."/>
            <person name="Venter J.C."/>
        </authorList>
    </citation>
    <scope>NUCLEOTIDE SEQUENCE [LARGE SCALE GENOMIC DNA]</scope>
    <source>
        <strain evidence="9 10">MED297</strain>
    </source>
</reference>
<name>A4BJ34_9GAMM</name>
<gene>
    <name evidence="9" type="ORF">MED297_08666</name>
</gene>
<evidence type="ECO:0000256" key="3">
    <source>
        <dbReference type="ARBA" id="ARBA00022448"/>
    </source>
</evidence>
<dbReference type="PANTHER" id="PTHR30472">
    <property type="entry name" value="FERRIC ENTEROBACTIN TRANSPORT SYSTEM PERMEASE PROTEIN"/>
    <property type="match status" value="1"/>
</dbReference>
<keyword evidence="5 8" id="KW-0812">Transmembrane</keyword>
<dbReference type="STRING" id="314283.MED297_08666"/>
<dbReference type="HOGENOM" id="CLU_013016_1_0_6"/>
<dbReference type="PANTHER" id="PTHR30472:SF1">
    <property type="entry name" value="FE(3+) DICITRATE TRANSPORT SYSTEM PERMEASE PROTEIN FECC-RELATED"/>
    <property type="match status" value="1"/>
</dbReference>
<dbReference type="GO" id="GO:0022857">
    <property type="term" value="F:transmembrane transporter activity"/>
    <property type="evidence" value="ECO:0007669"/>
    <property type="project" value="InterPro"/>
</dbReference>
<evidence type="ECO:0000256" key="6">
    <source>
        <dbReference type="ARBA" id="ARBA00022989"/>
    </source>
</evidence>
<comment type="caution">
    <text evidence="9">The sequence shown here is derived from an EMBL/GenBank/DDBJ whole genome shotgun (WGS) entry which is preliminary data.</text>
</comment>
<dbReference type="AlphaFoldDB" id="A4BJ34"/>
<feature type="transmembrane region" description="Helical" evidence="8">
    <location>
        <begin position="61"/>
        <end position="81"/>
    </location>
</feature>
<dbReference type="InterPro" id="IPR000522">
    <property type="entry name" value="ABC_transptr_permease_BtuC"/>
</dbReference>
<evidence type="ECO:0000256" key="5">
    <source>
        <dbReference type="ARBA" id="ARBA00022692"/>
    </source>
</evidence>
<accession>A4BJ34</accession>
<feature type="transmembrane region" description="Helical" evidence="8">
    <location>
        <begin position="93"/>
        <end position="112"/>
    </location>
</feature>
<evidence type="ECO:0000256" key="4">
    <source>
        <dbReference type="ARBA" id="ARBA00022475"/>
    </source>
</evidence>
<evidence type="ECO:0000313" key="10">
    <source>
        <dbReference type="Proteomes" id="UP000005953"/>
    </source>
</evidence>
<feature type="transmembrane region" description="Helical" evidence="8">
    <location>
        <begin position="151"/>
        <end position="172"/>
    </location>
</feature>
<feature type="transmembrane region" description="Helical" evidence="8">
    <location>
        <begin position="118"/>
        <end position="139"/>
    </location>
</feature>
<dbReference type="Proteomes" id="UP000005953">
    <property type="component" value="Unassembled WGS sequence"/>
</dbReference>